<name>A0A3B6FXY4_WHEAT</name>
<dbReference type="EMBL" id="CM022218">
    <property type="protein sequence ID" value="KAF7033545.1"/>
    <property type="molecule type" value="Genomic_DNA"/>
</dbReference>
<sequence length="224" mass="25285">MYILVKNPADRMIRLRVRPLHTLGDVKTMIQQRHFLVSNGVQLDDNCTLADYNIQHESTLELQEKMHICVTETLMNRTIPLDVDSLDTIDDVKANIYGLQGFPSAQQCLIFAGKRLEEGNRTLADHNIVMESTILLVLLPCISRGDMMQIHTKSLSGKTISLEVGSLDTVESVMVKLYEKNFASYPSQQRLIFAGKTLEIRRTLAYYNICSDSTLRCVPCLCGC</sequence>
<organism evidence="3">
    <name type="scientific">Triticum aestivum</name>
    <name type="common">Wheat</name>
    <dbReference type="NCBI Taxonomy" id="4565"/>
    <lineage>
        <taxon>Eukaryota</taxon>
        <taxon>Viridiplantae</taxon>
        <taxon>Streptophyta</taxon>
        <taxon>Embryophyta</taxon>
        <taxon>Tracheophyta</taxon>
        <taxon>Spermatophyta</taxon>
        <taxon>Magnoliopsida</taxon>
        <taxon>Liliopsida</taxon>
        <taxon>Poales</taxon>
        <taxon>Poaceae</taxon>
        <taxon>BOP clade</taxon>
        <taxon>Pooideae</taxon>
        <taxon>Triticodae</taxon>
        <taxon>Triticeae</taxon>
        <taxon>Triticinae</taxon>
        <taxon>Triticum</taxon>
    </lineage>
</organism>
<dbReference type="Proteomes" id="UP000815260">
    <property type="component" value="Chromosome 3B"/>
</dbReference>
<dbReference type="PANTHER" id="PTHR10666">
    <property type="entry name" value="UBIQUITIN"/>
    <property type="match status" value="1"/>
</dbReference>
<evidence type="ECO:0000313" key="3">
    <source>
        <dbReference type="EMBL" id="KAF7033545.1"/>
    </source>
</evidence>
<dbReference type="STRING" id="4565.A0A080YTT3"/>
<protein>
    <recommendedName>
        <fullName evidence="2">Ubiquitin-like domain-containing protein</fullName>
    </recommendedName>
</protein>
<dbReference type="PRINTS" id="PR00348">
    <property type="entry name" value="UBIQUITIN"/>
</dbReference>
<dbReference type="SMART" id="SM00213">
    <property type="entry name" value="UBQ"/>
    <property type="match status" value="3"/>
</dbReference>
<dbReference type="InterPro" id="IPR050158">
    <property type="entry name" value="Ubiquitin_ubiquitin-like"/>
</dbReference>
<evidence type="ECO:0000256" key="1">
    <source>
        <dbReference type="ARBA" id="ARBA00022499"/>
    </source>
</evidence>
<feature type="domain" description="Ubiquitin-like" evidence="2">
    <location>
        <begin position="66"/>
        <end position="138"/>
    </location>
</feature>
<dbReference type="OMA" id="FPSAQQC"/>
<gene>
    <name evidence="3" type="ORF">CFC21_044628</name>
</gene>
<dbReference type="Pfam" id="PF00240">
    <property type="entry name" value="ubiquitin"/>
    <property type="match status" value="3"/>
</dbReference>
<feature type="domain" description="Ubiquitin-like" evidence="2">
    <location>
        <begin position="148"/>
        <end position="215"/>
    </location>
</feature>
<comment type="caution">
    <text evidence="3">The sequence shown here is derived from an EMBL/GenBank/DDBJ whole genome shotgun (WGS) entry which is preliminary data.</text>
</comment>
<dbReference type="Gene3D" id="3.10.20.90">
    <property type="entry name" value="Phosphatidylinositol 3-kinase Catalytic Subunit, Chain A, domain 1"/>
    <property type="match status" value="3"/>
</dbReference>
<evidence type="ECO:0000259" key="2">
    <source>
        <dbReference type="PROSITE" id="PS50053"/>
    </source>
</evidence>
<dbReference type="PROSITE" id="PS50053">
    <property type="entry name" value="UBIQUITIN_2"/>
    <property type="match status" value="2"/>
</dbReference>
<dbReference type="InterPro" id="IPR000626">
    <property type="entry name" value="Ubiquitin-like_dom"/>
</dbReference>
<accession>A0A3B6FXY4</accession>
<dbReference type="InterPro" id="IPR029071">
    <property type="entry name" value="Ubiquitin-like_domsf"/>
</dbReference>
<reference evidence="3" key="2">
    <citation type="submission" date="2020-03" db="EMBL/GenBank/DDBJ databases">
        <title>The second near-complete assembly of the hexaploid bread wheat (Triticum aestivum) genome.</title>
        <authorList>
            <person name="Zimin A.V."/>
            <person name="Puiu D."/>
            <person name="Shumante A."/>
            <person name="Alonge M."/>
            <person name="Salzberg S.L."/>
        </authorList>
    </citation>
    <scope>NUCLEOTIDE SEQUENCE</scope>
    <source>
        <tissue evidence="3">Leaf</tissue>
    </source>
</reference>
<keyword evidence="1" id="KW-1017">Isopeptide bond</keyword>
<reference evidence="3" key="1">
    <citation type="journal article" date="2017" name="Gigascience">
        <title>The first near-complete assembly of the hexaploid bread wheat genome, Triticum aestivum.</title>
        <authorList>
            <person name="Zimin A.V."/>
            <person name="Puiu D."/>
            <person name="Hall R."/>
            <person name="Kingan S."/>
            <person name="Clavijo B.J."/>
            <person name="Salzberg S.L."/>
        </authorList>
    </citation>
    <scope>NUCLEOTIDE SEQUENCE</scope>
    <source>
        <tissue evidence="3">Leaf</tissue>
    </source>
</reference>
<dbReference type="SUPFAM" id="SSF54236">
    <property type="entry name" value="Ubiquitin-like"/>
    <property type="match status" value="3"/>
</dbReference>
<proteinExistence type="predicted"/>
<dbReference type="InterPro" id="IPR019956">
    <property type="entry name" value="Ubiquitin_dom"/>
</dbReference>